<reference evidence="2 3" key="1">
    <citation type="journal article" date="2009" name="Curr. Microbiol.">
        <title>Molecular cloning and expression of a novel cholinephosphotransferase involved in glycoglycerophospholipid biosynthesis of Mycoplasma fermentans.</title>
        <authorList>
            <person name="Ishida N."/>
            <person name="Irikura D."/>
            <person name="Matsuda K."/>
            <person name="Sato S."/>
            <person name="Asano K."/>
        </authorList>
    </citation>
    <scope>NUCLEOTIDE SEQUENCE [LARGE SCALE GENOMIC DNA]</scope>
    <source>
        <strain evidence="3">ATCC 19989 / NBRC 14854 / NCTC 10117 / PG18</strain>
    </source>
</reference>
<sequence>MYNNDMKKKKNLLRALAPIYSLPLVTFTTSCNFSVISFKGSSSMIQYLNDISKELGYEYEMNIVGGGSGTGLSQLIHGKTDFASISKDPRFGLNSSKKKQAKKEYLENQLKTFLVAKENVAFVLKLPKSKIQLSSGEVEAKDLNVYFNKNNWRILLESFGGQEQLTLADITLNNDSKLKEFNITPFYKSGGANFSGTAEALSKQNPFLDIKPSEKAAKFLEDTSDKPKYDVKLENDSSNEFWMSMKHYDKPCLGFFTLDFIKKNIEEFKRYNCLVLSYLNPDNNKYYSPLNDRELFDYVWNRGFYLVIGLKKNYKKELKFLYTIFDPKNKAKIQKVYSKNALTFPTNDEIITNFNLRDMSEFKWPEIMDKVKPDTKFD</sequence>
<protein>
    <recommendedName>
        <fullName evidence="4">PBP domain-containing protein</fullName>
    </recommendedName>
</protein>
<feature type="transmembrane region" description="Helical" evidence="1">
    <location>
        <begin position="12"/>
        <end position="36"/>
    </location>
</feature>
<keyword evidence="3" id="KW-1185">Reference proteome</keyword>
<evidence type="ECO:0000256" key="1">
    <source>
        <dbReference type="SAM" id="Phobius"/>
    </source>
</evidence>
<evidence type="ECO:0008006" key="4">
    <source>
        <dbReference type="Google" id="ProtNLM"/>
    </source>
</evidence>
<organism evidence="2 3">
    <name type="scientific">Mycoplasmopsis fermentans (strain ATCC 19989 / NBRC 14854 / NCTC 10117 / PG18)</name>
    <name type="common">Mycoplasma fermentans</name>
    <dbReference type="NCBI Taxonomy" id="496833"/>
    <lineage>
        <taxon>Bacteria</taxon>
        <taxon>Bacillati</taxon>
        <taxon>Mycoplasmatota</taxon>
        <taxon>Mycoplasmoidales</taxon>
        <taxon>Metamycoplasmataceae</taxon>
        <taxon>Mycoplasmopsis</taxon>
    </lineage>
</organism>
<dbReference type="Gene3D" id="3.40.190.10">
    <property type="entry name" value="Periplasmic binding protein-like II"/>
    <property type="match status" value="1"/>
</dbReference>
<dbReference type="Proteomes" id="UP000006810">
    <property type="component" value="Chromosome"/>
</dbReference>
<gene>
    <name evidence="2" type="ordered locus">MBIO_0501</name>
</gene>
<dbReference type="SUPFAM" id="SSF53850">
    <property type="entry name" value="Periplasmic binding protein-like II"/>
    <property type="match status" value="1"/>
</dbReference>
<evidence type="ECO:0000313" key="2">
    <source>
        <dbReference type="EMBL" id="BAH69766.1"/>
    </source>
</evidence>
<accession>C4XF44</accession>
<keyword evidence="1" id="KW-1133">Transmembrane helix</keyword>
<keyword evidence="1" id="KW-0812">Transmembrane</keyword>
<dbReference type="PATRIC" id="fig|496833.3.peg.86"/>
<dbReference type="HOGENOM" id="CLU_741504_0_0_14"/>
<keyword evidence="1" id="KW-0472">Membrane</keyword>
<dbReference type="PROSITE" id="PS51257">
    <property type="entry name" value="PROKAR_LIPOPROTEIN"/>
    <property type="match status" value="1"/>
</dbReference>
<dbReference type="eggNOG" id="COG0226">
    <property type="taxonomic scope" value="Bacteria"/>
</dbReference>
<evidence type="ECO:0000313" key="3">
    <source>
        <dbReference type="Proteomes" id="UP000006810"/>
    </source>
</evidence>
<name>C4XF44_MYCFP</name>
<dbReference type="EMBL" id="AP009608">
    <property type="protein sequence ID" value="BAH69766.1"/>
    <property type="molecule type" value="Genomic_DNA"/>
</dbReference>
<dbReference type="KEGG" id="mfp:MBIO_0501"/>
<proteinExistence type="predicted"/>
<dbReference type="AlphaFoldDB" id="C4XF44"/>